<keyword evidence="1" id="KW-0732">Signal</keyword>
<feature type="signal peptide" evidence="1">
    <location>
        <begin position="1"/>
        <end position="20"/>
    </location>
</feature>
<keyword evidence="3" id="KW-1185">Reference proteome</keyword>
<reference evidence="2" key="1">
    <citation type="submission" date="2022-08" db="EMBL/GenBank/DDBJ databases">
        <authorList>
            <person name="Dzunkova M."/>
            <person name="La Clair J."/>
            <person name="Tyml T."/>
            <person name="Doud D."/>
            <person name="Schulz F."/>
            <person name="Piquer S."/>
            <person name="Porcel Sanchis D."/>
            <person name="Osborn A."/>
            <person name="Robinson D."/>
            <person name="Louie K.B."/>
            <person name="Bowen B.P."/>
            <person name="Bowers R."/>
            <person name="Lee J."/>
            <person name="Arnau Llombart V."/>
            <person name="Diaz Villanueva W."/>
            <person name="Gosliner T."/>
            <person name="Northen T."/>
            <person name="Cheng J.-F."/>
            <person name="Burkart M.D."/>
            <person name="Woyke T."/>
        </authorList>
    </citation>
    <scope>NUCLEOTIDE SEQUENCE</scope>
    <source>
        <strain evidence="2">Df01</strain>
    </source>
</reference>
<comment type="caution">
    <text evidence="2">The sequence shown here is derived from an EMBL/GenBank/DDBJ whole genome shotgun (WGS) entry which is preliminary data.</text>
</comment>
<dbReference type="EMBL" id="JANQAO010000002">
    <property type="protein sequence ID" value="MDM5147575.1"/>
    <property type="molecule type" value="Genomic_DNA"/>
</dbReference>
<proteinExistence type="predicted"/>
<dbReference type="NCBIfam" id="NF041384">
    <property type="entry name" value="YHS_seleno_dom"/>
    <property type="match status" value="1"/>
</dbReference>
<protein>
    <submittedName>
        <fullName evidence="2">YHS domain protein</fullName>
    </submittedName>
</protein>
<evidence type="ECO:0000313" key="3">
    <source>
        <dbReference type="Proteomes" id="UP001168167"/>
    </source>
</evidence>
<name>A0ABT7QLK7_9GAMM</name>
<dbReference type="Proteomes" id="UP001168167">
    <property type="component" value="Unassembled WGS sequence"/>
</dbReference>
<reference evidence="2" key="2">
    <citation type="journal article" date="2023" name="Microbiome">
        <title>Synthase-selected sorting approach identifies a beta-lactone synthase in a nudibranch symbiotic bacterium.</title>
        <authorList>
            <person name="Dzunkova M."/>
            <person name="La Clair J.J."/>
            <person name="Tyml T."/>
            <person name="Doud D."/>
            <person name="Schulz F."/>
            <person name="Piquer-Esteban S."/>
            <person name="Porcel Sanchis D."/>
            <person name="Osborn A."/>
            <person name="Robinson D."/>
            <person name="Louie K.B."/>
            <person name="Bowen B.P."/>
            <person name="Bowers R.M."/>
            <person name="Lee J."/>
            <person name="Arnau V."/>
            <person name="Diaz-Villanueva W."/>
            <person name="Stepanauskas R."/>
            <person name="Gosliner T."/>
            <person name="Date S.V."/>
            <person name="Northen T.R."/>
            <person name="Cheng J.F."/>
            <person name="Burkart M.D."/>
            <person name="Woyke T."/>
        </authorList>
    </citation>
    <scope>NUCLEOTIDE SEQUENCE</scope>
    <source>
        <strain evidence="2">Df01</strain>
    </source>
</reference>
<evidence type="ECO:0000313" key="2">
    <source>
        <dbReference type="EMBL" id="MDM5147575.1"/>
    </source>
</evidence>
<organism evidence="2 3">
    <name type="scientific">Candidatus Doriopsillibacter californiensis</name>
    <dbReference type="NCBI Taxonomy" id="2970740"/>
    <lineage>
        <taxon>Bacteria</taxon>
        <taxon>Pseudomonadati</taxon>
        <taxon>Pseudomonadota</taxon>
        <taxon>Gammaproteobacteria</taxon>
        <taxon>Candidatus Tethybacterales</taxon>
        <taxon>Candidatus Persebacteraceae</taxon>
        <taxon>Candidatus Doriopsillibacter</taxon>
    </lineage>
</organism>
<sequence>MMKTATIVLITCLLALTARADDYLWYPYPSDLGADSYDVVAYFTDKQAVRGLTEFSADYGNITWHFPSSKNRDMFITAPANYVPYYGGYCAYAAAQNALAFCDPEEWTVHNGKLYFNYNLPPESVGSGKSMPTLIVPTIIGRG</sequence>
<feature type="chain" id="PRO_5045054756" evidence="1">
    <location>
        <begin position="21"/>
        <end position="143"/>
    </location>
</feature>
<accession>A0ABT7QLK7</accession>
<evidence type="ECO:0000256" key="1">
    <source>
        <dbReference type="SAM" id="SignalP"/>
    </source>
</evidence>
<gene>
    <name evidence="2" type="ORF">NQX30_04220</name>
</gene>